<dbReference type="InterPro" id="IPR041677">
    <property type="entry name" value="DNA2/NAM7_AAA_11"/>
</dbReference>
<dbReference type="InterPro" id="IPR046439">
    <property type="entry name" value="ZF_RZ_dom"/>
</dbReference>
<evidence type="ECO:0000256" key="2">
    <source>
        <dbReference type="ARBA" id="ARBA00022490"/>
    </source>
</evidence>
<keyword evidence="8" id="KW-0391">Immunity</keyword>
<evidence type="ECO:0000256" key="5">
    <source>
        <dbReference type="ARBA" id="ARBA00022771"/>
    </source>
</evidence>
<evidence type="ECO:0008006" key="15">
    <source>
        <dbReference type="Google" id="ProtNLM"/>
    </source>
</evidence>
<keyword evidence="6" id="KW-0067">ATP-binding</keyword>
<dbReference type="CDD" id="cd18808">
    <property type="entry name" value="SF1_C_Upf1"/>
    <property type="match status" value="1"/>
</dbReference>
<dbReference type="GO" id="GO:0031380">
    <property type="term" value="C:nuclear RNA-directed RNA polymerase complex"/>
    <property type="evidence" value="ECO:0007669"/>
    <property type="project" value="TreeGrafter"/>
</dbReference>
<dbReference type="InterPro" id="IPR000967">
    <property type="entry name" value="Znf_NFX1"/>
</dbReference>
<feature type="zinc finger region" description="C3H1-type" evidence="9">
    <location>
        <begin position="1"/>
        <end position="23"/>
    </location>
</feature>
<dbReference type="InterPro" id="IPR000571">
    <property type="entry name" value="Znf_CCCH"/>
</dbReference>
<feature type="domain" description="RZ-type" evidence="12">
    <location>
        <begin position="1877"/>
        <end position="1952"/>
    </location>
</feature>
<dbReference type="GO" id="GO:0005737">
    <property type="term" value="C:cytoplasm"/>
    <property type="evidence" value="ECO:0007669"/>
    <property type="project" value="UniProtKB-SubCell"/>
</dbReference>
<keyword evidence="6" id="KW-0347">Helicase</keyword>
<accession>A0A8K0SI78</accession>
<evidence type="ECO:0000256" key="10">
    <source>
        <dbReference type="SAM" id="MobiDB-lite"/>
    </source>
</evidence>
<dbReference type="InterPro" id="IPR027417">
    <property type="entry name" value="P-loop_NTPase"/>
</dbReference>
<dbReference type="InterPro" id="IPR045055">
    <property type="entry name" value="DNA2/NAM7-like"/>
</dbReference>
<dbReference type="SMART" id="SM00438">
    <property type="entry name" value="ZnF_NFX"/>
    <property type="match status" value="4"/>
</dbReference>
<dbReference type="Pfam" id="PF20173">
    <property type="entry name" value="ZnF_RZ-type"/>
    <property type="match status" value="1"/>
</dbReference>
<evidence type="ECO:0000256" key="9">
    <source>
        <dbReference type="PROSITE-ProRule" id="PRU00723"/>
    </source>
</evidence>
<dbReference type="InterPro" id="IPR041679">
    <property type="entry name" value="DNA2/NAM7-like_C"/>
</dbReference>
<comment type="caution">
    <text evidence="13">The sequence shown here is derived from an EMBL/GenBank/DDBJ whole genome shotgun (WGS) entry which is preliminary data.</text>
</comment>
<sequence>MPLLFRWGECKYGAACIYSHDVASPHIASSPAIGGKRESNYHCPPQPSDGKLQEWKRILNNSPATTRLRQSPAAVGRFFQIGLELMEGDRGAAQDAIKYLADEDGLSFIAELADHHTQKLGNEINGMEFWTTEVKPLFQLLTHDRVVTSLSLEQQVATLFNFVHGVGGSRMVRLFGCITKVVQSWLPTATDISCMEVAELSLAVLSKILDYNTTVIINASISGLVESFSNVLQDAKVVQPGDDFSRMQASKYIDYIQRRLGVGEAIASWESPAKLSVTREQFVLRRDLPGRLSAQGRRHNNDHADISKIKILPTPDEINSPRGEYLPTVDASQWHLPGMQGRIDREFRLLREDTIGQLRDAVRETLEHIRMPKGERARHSTNSIRTYTYDFAIPVAVEIDSHTGLELVVQCCQPAAVRKLTSQKRREWWKWSKSLQAGALVCVLDVRGSISFFSVSESTMRSADDKRARKKNMVAGGSTSDAEDSPPAFTLSEDENYLYVRLQLIESRPNDVSHALQWYRGIGSAPRQYLVEFPGVLLASFMHTLESLQKIFTAADIPFSEILSPASDSFGSVSVKAPQYAMKPGFSFNLKCLIKDGSDFLVSPTSPGNPDELQSKSMLDFTQSVALLNTLIREVSIIQGPPGTGKSFTGEKIVKVALANKKQTAIGPILCVCYTNHALDQVLEHLIDDGVTSIIRIGSRSKSERLENFNLRVIAKQVERTKYEGRELWNVHTAMNEIVRGYNQSLEQLVKYDRWSSIRAFLKRHNPDHELQLFGEEREGWTLVQRQADRVIGSWLQGGLQTAAQPRQLEVLEKTPISLLTHPERAFLHRHWLKEIRDPIISDVTRAHASYTTTKEKKDRLHREVDLRCLQQADIIGVTTTGLARNSELLRKLKCKVLICEEAGEVLEAHLLTALLPSVEHVILIGDHLQLRPQIQNYELQSTNPRGAQYSLDMSMFERLVKPPNDSPAFPFDILETQRRMHPSIAELVRSTLYPSLEDAESVKGYPLVPGLKDRLFWLHHEHPEGAAESHDPVNTSHSNAFEVDMTTALVSHLVRQGEYGEGDIAVLTPYLGQLQKLRRRMESMFEISLGDRDLEELATLETENIEAATPPPRPAVRKSTLLQNIRLATVDNFQGEEARVVVISLVRSNPQNNCGFLSTPNRINVLLSRAKHGMYVIGNSNTCMKVPMWTSVIRLLKGTDRFGTQLVLQCPRHPNDPMPVSKPDHFVQYAPESGCNLPCDRRLSCGHACTGRCHSDVLHSAVKCLADCPRPMKGCDHPCPNRCGDACRSRCDVVLELPAITLPCEHKRSHPKCWEAQHPEDVVCTTPVRRRVPGCSHEVSVPCYVDVSAATYRCDVDCGYIRQCGHACKSRCFQCNSRQDGKVTNENHGLCNQVCGRNHTACRHSCQKTCHGENPCPPCGQPCEVRCGHSRCSKPCHEPCAPCAEKECHSQCPHTQCTMPCAAPCNWVPCSKRCEKLLGCGHRCPSLCGEPCPETKFCQLCGSDDIKSTCVDFLEMKEYHEIDLDEQPCIFPDCGHFLTVTSMDGQMDMQAHYEMDGDGFPSAMRGATTPFSAESSTVKVCANCRGSLRSVGRYGRIVRRAMLDEATKKFIAWSNAYYKKLVQRFLEQQEVLESTPFSKTIATAPSSTRSFASSTSRIKQLQLLKNAVGNGRYEKFIGLRNELHAFAKNVQKEEQPFQRVADLVRHANRQNDGRTGDMFHFDESAIQVKGYLLATALLLKCDVVILGDFINICKNNSPFIPQVKLNLTSHIQDCTEMVHIAHETVHPREEVQGHLYLAQLYAFLQYLNGREEQGALNATTSGVSKPDNSSDDLMQSARRHVNEAQALMDRNPSTSSLQRELEAVQVMLKDGSYEQVTAKEMKEVYDAMAREFLGTGHWYRCENGHPFTIGECGMAMQLARCPECGAAVGGQNHQSAEGVQRANDIEELARGVHNLGI</sequence>
<evidence type="ECO:0000313" key="14">
    <source>
        <dbReference type="Proteomes" id="UP000813444"/>
    </source>
</evidence>
<dbReference type="GO" id="GO:0031048">
    <property type="term" value="P:regulatory ncRNA-mediated heterochromatin formation"/>
    <property type="evidence" value="ECO:0007669"/>
    <property type="project" value="TreeGrafter"/>
</dbReference>
<dbReference type="PROSITE" id="PS50103">
    <property type="entry name" value="ZF_C3H1"/>
    <property type="match status" value="1"/>
</dbReference>
<evidence type="ECO:0000256" key="3">
    <source>
        <dbReference type="ARBA" id="ARBA00022723"/>
    </source>
</evidence>
<comment type="subcellular location">
    <subcellularLocation>
        <location evidence="1">Cytoplasm</location>
    </subcellularLocation>
</comment>
<dbReference type="CDD" id="cd17936">
    <property type="entry name" value="EEXXEc_NFX1"/>
    <property type="match status" value="1"/>
</dbReference>
<dbReference type="GO" id="GO:0008270">
    <property type="term" value="F:zinc ion binding"/>
    <property type="evidence" value="ECO:0007669"/>
    <property type="project" value="UniProtKB-KW"/>
</dbReference>
<evidence type="ECO:0000259" key="11">
    <source>
        <dbReference type="PROSITE" id="PS50103"/>
    </source>
</evidence>
<keyword evidence="14" id="KW-1185">Reference proteome</keyword>
<keyword evidence="6" id="KW-0378">Hydrolase</keyword>
<dbReference type="Proteomes" id="UP000813444">
    <property type="component" value="Unassembled WGS sequence"/>
</dbReference>
<dbReference type="GO" id="GO:0002376">
    <property type="term" value="P:immune system process"/>
    <property type="evidence" value="ECO:0007669"/>
    <property type="project" value="UniProtKB-KW"/>
</dbReference>
<evidence type="ECO:0000256" key="8">
    <source>
        <dbReference type="ARBA" id="ARBA00022859"/>
    </source>
</evidence>
<evidence type="ECO:0000256" key="7">
    <source>
        <dbReference type="ARBA" id="ARBA00022833"/>
    </source>
</evidence>
<dbReference type="GO" id="GO:0004386">
    <property type="term" value="F:helicase activity"/>
    <property type="evidence" value="ECO:0007669"/>
    <property type="project" value="InterPro"/>
</dbReference>
<evidence type="ECO:0000256" key="1">
    <source>
        <dbReference type="ARBA" id="ARBA00004496"/>
    </source>
</evidence>
<evidence type="ECO:0000256" key="6">
    <source>
        <dbReference type="ARBA" id="ARBA00022806"/>
    </source>
</evidence>
<keyword evidence="4" id="KW-0677">Repeat</keyword>
<evidence type="ECO:0000256" key="4">
    <source>
        <dbReference type="ARBA" id="ARBA00022737"/>
    </source>
</evidence>
<evidence type="ECO:0000313" key="13">
    <source>
        <dbReference type="EMBL" id="KAH7308401.1"/>
    </source>
</evidence>
<name>A0A8K0SI78_9HYPO</name>
<dbReference type="PROSITE" id="PS51981">
    <property type="entry name" value="ZF_RZ"/>
    <property type="match status" value="1"/>
</dbReference>
<feature type="region of interest" description="Disordered" evidence="10">
    <location>
        <begin position="464"/>
        <end position="487"/>
    </location>
</feature>
<reference evidence="13" key="1">
    <citation type="journal article" date="2021" name="Nat. Commun.">
        <title>Genetic determinants of endophytism in the Arabidopsis root mycobiome.</title>
        <authorList>
            <person name="Mesny F."/>
            <person name="Miyauchi S."/>
            <person name="Thiergart T."/>
            <person name="Pickel B."/>
            <person name="Atanasova L."/>
            <person name="Karlsson M."/>
            <person name="Huettel B."/>
            <person name="Barry K.W."/>
            <person name="Haridas S."/>
            <person name="Chen C."/>
            <person name="Bauer D."/>
            <person name="Andreopoulos W."/>
            <person name="Pangilinan J."/>
            <person name="LaButti K."/>
            <person name="Riley R."/>
            <person name="Lipzen A."/>
            <person name="Clum A."/>
            <person name="Drula E."/>
            <person name="Henrissat B."/>
            <person name="Kohler A."/>
            <person name="Grigoriev I.V."/>
            <person name="Martin F.M."/>
            <person name="Hacquard S."/>
        </authorList>
    </citation>
    <scope>NUCLEOTIDE SEQUENCE</scope>
    <source>
        <strain evidence="13">MPI-CAGE-CH-0235</strain>
    </source>
</reference>
<evidence type="ECO:0000259" key="12">
    <source>
        <dbReference type="PROSITE" id="PS51981"/>
    </source>
</evidence>
<dbReference type="OrthoDB" id="2423195at2759"/>
<dbReference type="Pfam" id="PF13087">
    <property type="entry name" value="AAA_12"/>
    <property type="match status" value="1"/>
</dbReference>
<keyword evidence="2" id="KW-0963">Cytoplasm</keyword>
<dbReference type="InterPro" id="IPR047187">
    <property type="entry name" value="SF1_C_Upf1"/>
</dbReference>
<protein>
    <recommendedName>
        <fullName evidence="15">C3H1-type domain-containing protein</fullName>
    </recommendedName>
</protein>
<dbReference type="PANTHER" id="PTHR10887:SF445">
    <property type="entry name" value="NFX1-TYPE ZINC FINGER-CONTAINING PROTEIN 1"/>
    <property type="match status" value="1"/>
</dbReference>
<keyword evidence="3 9" id="KW-0479">Metal-binding</keyword>
<dbReference type="Gene3D" id="3.40.50.300">
    <property type="entry name" value="P-loop containing nucleotide triphosphate hydrolases"/>
    <property type="match status" value="2"/>
</dbReference>
<dbReference type="PANTHER" id="PTHR10887">
    <property type="entry name" value="DNA2/NAM7 HELICASE FAMILY"/>
    <property type="match status" value="1"/>
</dbReference>
<keyword evidence="5 9" id="KW-0863">Zinc-finger</keyword>
<keyword evidence="6" id="KW-0547">Nucleotide-binding</keyword>
<proteinExistence type="predicted"/>
<feature type="domain" description="C3H1-type" evidence="11">
    <location>
        <begin position="1"/>
        <end position="23"/>
    </location>
</feature>
<organism evidence="13 14">
    <name type="scientific">Stachybotrys elegans</name>
    <dbReference type="NCBI Taxonomy" id="80388"/>
    <lineage>
        <taxon>Eukaryota</taxon>
        <taxon>Fungi</taxon>
        <taxon>Dikarya</taxon>
        <taxon>Ascomycota</taxon>
        <taxon>Pezizomycotina</taxon>
        <taxon>Sordariomycetes</taxon>
        <taxon>Hypocreomycetidae</taxon>
        <taxon>Hypocreales</taxon>
        <taxon>Stachybotryaceae</taxon>
        <taxon>Stachybotrys</taxon>
    </lineage>
</organism>
<dbReference type="FunFam" id="3.40.50.300:FF:001660">
    <property type="entry name" value="NF-X1 finger and helicase protein, putative"/>
    <property type="match status" value="1"/>
</dbReference>
<dbReference type="SUPFAM" id="SSF52540">
    <property type="entry name" value="P-loop containing nucleoside triphosphate hydrolases"/>
    <property type="match status" value="1"/>
</dbReference>
<dbReference type="EMBL" id="JAGPNK010000015">
    <property type="protein sequence ID" value="KAH7308401.1"/>
    <property type="molecule type" value="Genomic_DNA"/>
</dbReference>
<gene>
    <name evidence="13" type="ORF">B0I35DRAFT_441840</name>
</gene>
<dbReference type="Pfam" id="PF13086">
    <property type="entry name" value="AAA_11"/>
    <property type="match status" value="1"/>
</dbReference>
<keyword evidence="7 9" id="KW-0862">Zinc</keyword>
<dbReference type="CDD" id="cd06008">
    <property type="entry name" value="NF-X1-zinc-finger"/>
    <property type="match status" value="2"/>
</dbReference>